<reference evidence="1 4" key="1">
    <citation type="submission" date="2018-06" db="EMBL/GenBank/DDBJ databases">
        <authorList>
            <consortium name="Pathogen Informatics"/>
            <person name="Doyle S."/>
        </authorList>
    </citation>
    <scope>NUCLEOTIDE SEQUENCE [LARGE SCALE GENOMIC DNA]</scope>
    <source>
        <strain evidence="1 4">NCTC9380</strain>
    </source>
</reference>
<gene>
    <name evidence="3" type="ORF">FEA53_12730</name>
    <name evidence="2" type="ORF">FEB89_11395</name>
    <name evidence="1" type="ORF">NCTC9380_02859</name>
</gene>
<evidence type="ECO:0000313" key="3">
    <source>
        <dbReference type="EMBL" id="TRB72066.1"/>
    </source>
</evidence>
<evidence type="ECO:0000313" key="1">
    <source>
        <dbReference type="EMBL" id="STY67499.1"/>
    </source>
</evidence>
<dbReference type="RefSeq" id="WP_006251223.1">
    <property type="nucleotide sequence ID" value="NZ_CP017484.1"/>
</dbReference>
<proteinExistence type="predicted"/>
<dbReference type="InterPro" id="IPR011855">
    <property type="entry name" value="Phgtail_TP901_1"/>
</dbReference>
<protein>
    <submittedName>
        <fullName evidence="1">Phage major tail protein 2</fullName>
    </submittedName>
    <submittedName>
        <fullName evidence="3">Phage tail protein</fullName>
    </submittedName>
</protein>
<dbReference type="AlphaFoldDB" id="A0A249A167"/>
<organism evidence="3 5">
    <name type="scientific">Mannheimia haemolytica</name>
    <name type="common">Pasteurella haemolytica</name>
    <dbReference type="NCBI Taxonomy" id="75985"/>
    <lineage>
        <taxon>Bacteria</taxon>
        <taxon>Pseudomonadati</taxon>
        <taxon>Pseudomonadota</taxon>
        <taxon>Gammaproteobacteria</taxon>
        <taxon>Pasteurellales</taxon>
        <taxon>Pasteurellaceae</taxon>
        <taxon>Mannheimia</taxon>
    </lineage>
</organism>
<keyword evidence="6" id="KW-1185">Reference proteome</keyword>
<dbReference type="OrthoDB" id="6442027at2"/>
<dbReference type="GeneID" id="67369130"/>
<dbReference type="EMBL" id="VAJI01000031">
    <property type="protein sequence ID" value="TRB35350.1"/>
    <property type="molecule type" value="Genomic_DNA"/>
</dbReference>
<reference evidence="5 6" key="2">
    <citation type="journal article" date="2019" name="Vet. Microbiol.">
        <title>Genetic characterization of susceptible and multi-drug resistant Mannheimia haemolytica isolated from high-risk stocker calves prior to and after antimicrobial metaphylaxis.</title>
        <authorList>
            <person name="Snyder E.R."/>
            <person name="Alvarez-Narvaez S."/>
            <person name="Credille B.C."/>
        </authorList>
    </citation>
    <scope>NUCLEOTIDE SEQUENCE [LARGE SCALE GENOMIC DNA]</scope>
    <source>
        <strain evidence="3 5">UGA-R5-128-1</strain>
        <strain evidence="2 6">UGA-R7-163-1</strain>
    </source>
</reference>
<dbReference type="Proteomes" id="UP000254031">
    <property type="component" value="Unassembled WGS sequence"/>
</dbReference>
<sequence>MGSPSPQNNAENLVVGRAVVLEYGTTDAKPQESEWKVAGAMTTKSWDFSPNSVTSEADDAGGFPETLITNSDFSISGDGEWRKRPKSKELGIKDLVVLYANAVKNRTQPYIWVRLKYAGLTILGKMVITALSSEAPTNDLVKFSIEFKVGDSSTIEIAAA</sequence>
<dbReference type="EMBL" id="VAJB01000043">
    <property type="protein sequence ID" value="TRB72066.1"/>
    <property type="molecule type" value="Genomic_DNA"/>
</dbReference>
<accession>A0A249A167</accession>
<dbReference type="Proteomes" id="UP000318394">
    <property type="component" value="Unassembled WGS sequence"/>
</dbReference>
<evidence type="ECO:0000313" key="6">
    <source>
        <dbReference type="Proteomes" id="UP000318394"/>
    </source>
</evidence>
<evidence type="ECO:0000313" key="5">
    <source>
        <dbReference type="Proteomes" id="UP000315164"/>
    </source>
</evidence>
<evidence type="ECO:0000313" key="2">
    <source>
        <dbReference type="EMBL" id="TRB35350.1"/>
    </source>
</evidence>
<name>A0A249A167_MANHA</name>
<evidence type="ECO:0000313" key="4">
    <source>
        <dbReference type="Proteomes" id="UP000254031"/>
    </source>
</evidence>
<dbReference type="EMBL" id="UGPL01000006">
    <property type="protein sequence ID" value="STY67499.1"/>
    <property type="molecule type" value="Genomic_DNA"/>
</dbReference>
<dbReference type="Proteomes" id="UP000315164">
    <property type="component" value="Unassembled WGS sequence"/>
</dbReference>
<dbReference type="Pfam" id="PF06199">
    <property type="entry name" value="Phage_tail_2"/>
    <property type="match status" value="1"/>
</dbReference>